<dbReference type="Proteomes" id="UP000325636">
    <property type="component" value="Unassembled WGS sequence"/>
</dbReference>
<name>A0A5J5LSB1_MICAE</name>
<evidence type="ECO:0000256" key="1">
    <source>
        <dbReference type="SAM" id="Phobius"/>
    </source>
</evidence>
<feature type="transmembrane region" description="Helical" evidence="1">
    <location>
        <begin position="20"/>
        <end position="40"/>
    </location>
</feature>
<dbReference type="EMBL" id="SRLN01000012">
    <property type="protein sequence ID" value="KAB0240388.1"/>
    <property type="molecule type" value="Genomic_DNA"/>
</dbReference>
<proteinExistence type="predicted"/>
<reference evidence="3" key="1">
    <citation type="submission" date="2019-04" db="EMBL/GenBank/DDBJ databases">
        <title>Microviridin 1777: A Toxic Chymotrypsin Inhibitor Discovered by a Metabologenomic Approach.</title>
        <authorList>
            <person name="Sieber S."/>
            <person name="Grendelmeier S.M."/>
            <person name="Harris L.A."/>
            <person name="Mitchell D.A."/>
            <person name="Gademann K."/>
        </authorList>
    </citation>
    <scope>NUCLEOTIDE SEQUENCE [LARGE SCALE GENOMIC DNA]</scope>
    <source>
        <strain evidence="3">EAWAG127a</strain>
    </source>
</reference>
<dbReference type="RefSeq" id="WP_150975858.1">
    <property type="nucleotide sequence ID" value="NZ_SRLN01000012.1"/>
</dbReference>
<organism evidence="2 3">
    <name type="scientific">Microcystis aeruginosa EAWAG127a</name>
    <dbReference type="NCBI Taxonomy" id="2529855"/>
    <lineage>
        <taxon>Bacteria</taxon>
        <taxon>Bacillati</taxon>
        <taxon>Cyanobacteriota</taxon>
        <taxon>Cyanophyceae</taxon>
        <taxon>Oscillatoriophycideae</taxon>
        <taxon>Chroococcales</taxon>
        <taxon>Microcystaceae</taxon>
        <taxon>Microcystis</taxon>
    </lineage>
</organism>
<evidence type="ECO:0000313" key="3">
    <source>
        <dbReference type="Proteomes" id="UP000325636"/>
    </source>
</evidence>
<evidence type="ECO:0000313" key="2">
    <source>
        <dbReference type="EMBL" id="KAB0240388.1"/>
    </source>
</evidence>
<keyword evidence="1" id="KW-1133">Transmembrane helix</keyword>
<keyword evidence="1" id="KW-0812">Transmembrane</keyword>
<feature type="transmembrane region" description="Helical" evidence="1">
    <location>
        <begin position="78"/>
        <end position="97"/>
    </location>
</feature>
<gene>
    <name evidence="2" type="ORF">EZJ55_07095</name>
</gene>
<comment type="caution">
    <text evidence="2">The sequence shown here is derived from an EMBL/GenBank/DDBJ whole genome shotgun (WGS) entry which is preliminary data.</text>
</comment>
<keyword evidence="1" id="KW-0472">Membrane</keyword>
<accession>A0A5J5LSB1</accession>
<sequence>MSISESIISIFEKLSTQKIAAPAALASFILLLPTFIWILLLKSEQIFRARSSSTFSELTSKLTSIFATNTPPELSRTATILSVIFVTSLSFLIINFVRDVKDALKQLYTEAGKSLKKVIIHDKRKLAQAKNLKYTFNILIDDSINIIRQFDHKINLVEIDNDKLIISSDLLEKYKLIEIASEAKNNKKYIRLNPKYEFFIRIFVDGDLD</sequence>
<protein>
    <submittedName>
        <fullName evidence="2">Uncharacterized protein</fullName>
    </submittedName>
</protein>
<dbReference type="AlphaFoldDB" id="A0A5J5LSB1"/>